<evidence type="ECO:0000259" key="13">
    <source>
        <dbReference type="Pfam" id="PF07715"/>
    </source>
</evidence>
<dbReference type="CDD" id="cd01347">
    <property type="entry name" value="ligand_gated_channel"/>
    <property type="match status" value="1"/>
</dbReference>
<protein>
    <submittedName>
        <fullName evidence="14">Hemoglobin/transferrin/lactoferrin receptor protein</fullName>
    </submittedName>
</protein>
<evidence type="ECO:0000256" key="5">
    <source>
        <dbReference type="ARBA" id="ARBA00022692"/>
    </source>
</evidence>
<keyword evidence="14" id="KW-0675">Receptor</keyword>
<dbReference type="GO" id="GO:0009279">
    <property type="term" value="C:cell outer membrane"/>
    <property type="evidence" value="ECO:0007669"/>
    <property type="project" value="UniProtKB-SubCell"/>
</dbReference>
<evidence type="ECO:0000256" key="3">
    <source>
        <dbReference type="ARBA" id="ARBA00022448"/>
    </source>
</evidence>
<evidence type="ECO:0000256" key="6">
    <source>
        <dbReference type="ARBA" id="ARBA00023077"/>
    </source>
</evidence>
<keyword evidence="3 9" id="KW-0813">Transport</keyword>
<proteinExistence type="inferred from homology"/>
<dbReference type="InterPro" id="IPR039426">
    <property type="entry name" value="TonB-dep_rcpt-like"/>
</dbReference>
<reference evidence="14 15" key="1">
    <citation type="submission" date="2016-10" db="EMBL/GenBank/DDBJ databases">
        <authorList>
            <person name="de Groot N.N."/>
        </authorList>
    </citation>
    <scope>NUCLEOTIDE SEQUENCE [LARGE SCALE GENOMIC DNA]</scope>
    <source>
        <strain evidence="14 15">DSM 27375</strain>
    </source>
</reference>
<evidence type="ECO:0000256" key="4">
    <source>
        <dbReference type="ARBA" id="ARBA00022452"/>
    </source>
</evidence>
<dbReference type="PANTHER" id="PTHR30069">
    <property type="entry name" value="TONB-DEPENDENT OUTER MEMBRANE RECEPTOR"/>
    <property type="match status" value="1"/>
</dbReference>
<dbReference type="InterPro" id="IPR037066">
    <property type="entry name" value="Plug_dom_sf"/>
</dbReference>
<evidence type="ECO:0000256" key="9">
    <source>
        <dbReference type="PROSITE-ProRule" id="PRU01360"/>
    </source>
</evidence>
<dbReference type="OrthoDB" id="9796221at2"/>
<keyword evidence="5 9" id="KW-0812">Transmembrane</keyword>
<dbReference type="Pfam" id="PF07715">
    <property type="entry name" value="Plug"/>
    <property type="match status" value="1"/>
</dbReference>
<evidence type="ECO:0000256" key="8">
    <source>
        <dbReference type="ARBA" id="ARBA00023237"/>
    </source>
</evidence>
<evidence type="ECO:0000256" key="2">
    <source>
        <dbReference type="ARBA" id="ARBA00009810"/>
    </source>
</evidence>
<keyword evidence="11" id="KW-0732">Signal</keyword>
<keyword evidence="7 9" id="KW-0472">Membrane</keyword>
<dbReference type="Pfam" id="PF00593">
    <property type="entry name" value="TonB_dep_Rec_b-barrel"/>
    <property type="match status" value="1"/>
</dbReference>
<accession>A0A1G7HT80</accession>
<dbReference type="InterPro" id="IPR000531">
    <property type="entry name" value="Beta-barrel_TonB"/>
</dbReference>
<feature type="signal peptide" evidence="11">
    <location>
        <begin position="1"/>
        <end position="21"/>
    </location>
</feature>
<dbReference type="RefSeq" id="WP_074641668.1">
    <property type="nucleotide sequence ID" value="NZ_FNBL01000002.1"/>
</dbReference>
<dbReference type="PROSITE" id="PS52016">
    <property type="entry name" value="TONB_DEPENDENT_REC_3"/>
    <property type="match status" value="1"/>
</dbReference>
<dbReference type="GO" id="GO:0015344">
    <property type="term" value="F:siderophore uptake transmembrane transporter activity"/>
    <property type="evidence" value="ECO:0007669"/>
    <property type="project" value="TreeGrafter"/>
</dbReference>
<dbReference type="InterPro" id="IPR036942">
    <property type="entry name" value="Beta-barrel_TonB_sf"/>
</dbReference>
<dbReference type="SUPFAM" id="SSF56935">
    <property type="entry name" value="Porins"/>
    <property type="match status" value="1"/>
</dbReference>
<evidence type="ECO:0000256" key="7">
    <source>
        <dbReference type="ARBA" id="ARBA00023136"/>
    </source>
</evidence>
<dbReference type="InterPro" id="IPR012910">
    <property type="entry name" value="Plug_dom"/>
</dbReference>
<evidence type="ECO:0000259" key="12">
    <source>
        <dbReference type="Pfam" id="PF00593"/>
    </source>
</evidence>
<comment type="similarity">
    <text evidence="2 9 10">Belongs to the TonB-dependent receptor family.</text>
</comment>
<dbReference type="PANTHER" id="PTHR30069:SF41">
    <property type="entry name" value="HEME_HEMOPEXIN UTILIZATION PROTEIN C"/>
    <property type="match status" value="1"/>
</dbReference>
<evidence type="ECO:0000313" key="14">
    <source>
        <dbReference type="EMBL" id="SDF03701.1"/>
    </source>
</evidence>
<organism evidence="14 15">
    <name type="scientific">Celeribacter baekdonensis</name>
    <dbReference type="NCBI Taxonomy" id="875171"/>
    <lineage>
        <taxon>Bacteria</taxon>
        <taxon>Pseudomonadati</taxon>
        <taxon>Pseudomonadota</taxon>
        <taxon>Alphaproteobacteria</taxon>
        <taxon>Rhodobacterales</taxon>
        <taxon>Roseobacteraceae</taxon>
        <taxon>Celeribacter</taxon>
    </lineage>
</organism>
<dbReference type="AlphaFoldDB" id="A0A1G7HT80"/>
<dbReference type="EMBL" id="FNBL01000002">
    <property type="protein sequence ID" value="SDF03701.1"/>
    <property type="molecule type" value="Genomic_DNA"/>
</dbReference>
<evidence type="ECO:0000256" key="1">
    <source>
        <dbReference type="ARBA" id="ARBA00004571"/>
    </source>
</evidence>
<feature type="domain" description="TonB-dependent receptor plug" evidence="13">
    <location>
        <begin position="60"/>
        <end position="174"/>
    </location>
</feature>
<comment type="subcellular location">
    <subcellularLocation>
        <location evidence="1 9">Cell outer membrane</location>
        <topology evidence="1 9">Multi-pass membrane protein</topology>
    </subcellularLocation>
</comment>
<feature type="domain" description="TonB-dependent receptor-like beta-barrel" evidence="12">
    <location>
        <begin position="296"/>
        <end position="658"/>
    </location>
</feature>
<evidence type="ECO:0000313" key="15">
    <source>
        <dbReference type="Proteomes" id="UP000182284"/>
    </source>
</evidence>
<gene>
    <name evidence="14" type="ORF">SAMN04488117_10269</name>
</gene>
<sequence length="685" mass="73148">MITHTSLRALVTALAVTPAFALPSFAQDGTGTPTDSTTDSTYGAFIGTVTLGESLRGIQTDTATSETEISQEELDARQASTLAELLGTIPGVTLSNAASPQGSSINIRGLGADAGTYGSNTKVSVVIDGVAKGQEELYRQGSLLTMEPELFKSVRVVRGPGESFRFSSGAIGGTVEATTKDAADFLDDGDTFALRQKLAYESNGDGALSSTILAWAPDDKLDVLAFYGYRKNGDYTDGTGTEQADTGFELPSAMLKLKYHATEELSVTASISKSQNRLKDVSYDYIGSLFPVRVDADIEDTTALLALGYNPFSTDLVNLTAKLTYSDELISNVSDTTSSDIYNADNRTKGLAFTVENTALFATGAVDHSVLTGIEIGKRTRSSISDTGTNAGSTPGGTDEYVALYATDEMTFGALTLTPQLRYEHQTLTSRDNEDPYRGVPGPADGTSFKKDALVGAFSARYAVTDRFAVFGTLAYNENLPILDDLRSDLITTSEKATTVEVGASYDASDVFGAGDRLRAKLTGFKTHVWDNTTYTTASFAYGDVIDLKGLEFEASYATAAYYVDFNASMTRGEWGNGEDFNNAPADTAQLTLGKRVFDNQLNLSTEILHGWSNSRTTGTDGATAPSDAYTTVGLSAAYIPNNGWAEGVEFRVSVDNLFDEDYRPYLSSRTAPGRNVTLSLTKTF</sequence>
<keyword evidence="8 9" id="KW-0998">Cell outer membrane</keyword>
<evidence type="ECO:0000256" key="11">
    <source>
        <dbReference type="SAM" id="SignalP"/>
    </source>
</evidence>
<name>A0A1G7HT80_9RHOB</name>
<dbReference type="Gene3D" id="2.170.130.10">
    <property type="entry name" value="TonB-dependent receptor, plug domain"/>
    <property type="match status" value="1"/>
</dbReference>
<keyword evidence="4 9" id="KW-1134">Transmembrane beta strand</keyword>
<dbReference type="GO" id="GO:0044718">
    <property type="term" value="P:siderophore transmembrane transport"/>
    <property type="evidence" value="ECO:0007669"/>
    <property type="project" value="TreeGrafter"/>
</dbReference>
<evidence type="ECO:0000256" key="10">
    <source>
        <dbReference type="RuleBase" id="RU003357"/>
    </source>
</evidence>
<dbReference type="Gene3D" id="2.40.170.20">
    <property type="entry name" value="TonB-dependent receptor, beta-barrel domain"/>
    <property type="match status" value="1"/>
</dbReference>
<keyword evidence="6 10" id="KW-0798">TonB box</keyword>
<feature type="chain" id="PRO_5010307010" evidence="11">
    <location>
        <begin position="22"/>
        <end position="685"/>
    </location>
</feature>
<dbReference type="Proteomes" id="UP000182284">
    <property type="component" value="Unassembled WGS sequence"/>
</dbReference>